<dbReference type="RefSeq" id="YP_009308181.1">
    <property type="nucleotide sequence ID" value="NC_031413.1"/>
</dbReference>
<dbReference type="GO" id="GO:0009507">
    <property type="term" value="C:chloroplast"/>
    <property type="evidence" value="ECO:0007669"/>
    <property type="project" value="UniProtKB-SubCell"/>
</dbReference>
<organism evidence="5">
    <name type="scientific">Cycas panzhihuaensis</name>
    <name type="common">Dukou cycad</name>
    <name type="synonym">Cycas baguanheensis</name>
    <dbReference type="NCBI Taxonomy" id="123604"/>
    <lineage>
        <taxon>Eukaryota</taxon>
        <taxon>Viridiplantae</taxon>
        <taxon>Streptophyta</taxon>
        <taxon>Embryophyta</taxon>
        <taxon>Tracheophyta</taxon>
        <taxon>Spermatophyta</taxon>
        <taxon>Cycadidae</taxon>
        <taxon>Cycadales</taxon>
        <taxon>Cycadaceae</taxon>
        <taxon>Cycas</taxon>
    </lineage>
</organism>
<comment type="subunit">
    <text evidence="4">Part of the 50S ribosomal subunit.</text>
</comment>
<dbReference type="InterPro" id="IPR013025">
    <property type="entry name" value="Ribosomal_uL23-like"/>
</dbReference>
<evidence type="ECO:0000313" key="5">
    <source>
        <dbReference type="EMBL" id="AOS53130.1"/>
    </source>
</evidence>
<protein>
    <recommendedName>
        <fullName evidence="4">Large ribosomal subunit protein uL23c</fullName>
    </recommendedName>
</protein>
<dbReference type="HAMAP" id="MF_01369_B">
    <property type="entry name" value="Ribosomal_uL23_B"/>
    <property type="match status" value="1"/>
</dbReference>
<dbReference type="PANTHER" id="PTHR11620">
    <property type="entry name" value="60S RIBOSOMAL PROTEIN L23A"/>
    <property type="match status" value="1"/>
</dbReference>
<comment type="similarity">
    <text evidence="1 4">Belongs to the universal ribosomal protein uL23 family.</text>
</comment>
<dbReference type="GeneID" id="29292029"/>
<evidence type="ECO:0000256" key="2">
    <source>
        <dbReference type="ARBA" id="ARBA00022980"/>
    </source>
</evidence>
<keyword evidence="4" id="KW-0694">RNA-binding</keyword>
<sequence length="90" mass="10283">MNEMEYTILTEKKIRLLENNQYTFDVGSRPTKTGVKNWIELFFGVKVIAMNSYRPPKKGGTVGPIGHPIRCRRMIIALQPGYSIPLLSEE</sequence>
<gene>
    <name evidence="4 5" type="primary">rpl23</name>
</gene>
<geneLocation type="chloroplast" evidence="5"/>
<dbReference type="AlphaFoldDB" id="A0A1D8BEU5"/>
<proteinExistence type="inferred from homology"/>
<name>A0A1D8BEU5_CYCPA</name>
<keyword evidence="5" id="KW-0934">Plastid</keyword>
<dbReference type="GO" id="GO:0006412">
    <property type="term" value="P:translation"/>
    <property type="evidence" value="ECO:0007669"/>
    <property type="project" value="UniProtKB-UniRule"/>
</dbReference>
<dbReference type="Gene3D" id="3.30.70.330">
    <property type="match status" value="1"/>
</dbReference>
<comment type="function">
    <text evidence="4">Binds to 23S rRNA.</text>
</comment>
<dbReference type="Pfam" id="PF00276">
    <property type="entry name" value="Ribosomal_L23"/>
    <property type="match status" value="1"/>
</dbReference>
<dbReference type="EMBL" id="KX713899">
    <property type="protein sequence ID" value="AOS53130.1"/>
    <property type="molecule type" value="Genomic_DNA"/>
</dbReference>
<dbReference type="InterPro" id="IPR012678">
    <property type="entry name" value="Ribosomal_uL23/eL15/eS24_sf"/>
</dbReference>
<evidence type="ECO:0000256" key="4">
    <source>
        <dbReference type="HAMAP-Rule" id="MF_01369"/>
    </source>
</evidence>
<keyword evidence="4" id="KW-0699">rRNA-binding</keyword>
<dbReference type="SUPFAM" id="SSF54189">
    <property type="entry name" value="Ribosomal proteins S24e, L23 and L15e"/>
    <property type="match status" value="1"/>
</dbReference>
<evidence type="ECO:0000256" key="1">
    <source>
        <dbReference type="ARBA" id="ARBA00006700"/>
    </source>
</evidence>
<evidence type="ECO:0000256" key="3">
    <source>
        <dbReference type="ARBA" id="ARBA00023274"/>
    </source>
</evidence>
<dbReference type="InterPro" id="IPR012677">
    <property type="entry name" value="Nucleotide-bd_a/b_plait_sf"/>
</dbReference>
<keyword evidence="5" id="KW-0150">Chloroplast</keyword>
<comment type="subcellular location">
    <subcellularLocation>
        <location evidence="4">Plastid</location>
        <location evidence="4">Chloroplast</location>
    </subcellularLocation>
</comment>
<dbReference type="GO" id="GO:0019843">
    <property type="term" value="F:rRNA binding"/>
    <property type="evidence" value="ECO:0007669"/>
    <property type="project" value="UniProtKB-UniRule"/>
</dbReference>
<accession>A0A1D8BEU5</accession>
<reference evidence="5" key="1">
    <citation type="journal article" date="2016" name="Conserv Genet Resour">
        <title>Characterization of the complete chloroplast genome of Cycas panzhihuaensis.</title>
        <authorList>
            <person name="Han J."/>
            <person name="Wang M."/>
            <person name="Qiu Q."/>
            <person name="Guo R."/>
        </authorList>
    </citation>
    <scope>NUCLEOTIDE SEQUENCE</scope>
</reference>
<dbReference type="GO" id="GO:1990904">
    <property type="term" value="C:ribonucleoprotein complex"/>
    <property type="evidence" value="ECO:0007669"/>
    <property type="project" value="UniProtKB-KW"/>
</dbReference>
<keyword evidence="2 4" id="KW-0689">Ribosomal protein</keyword>
<dbReference type="GO" id="GO:0005840">
    <property type="term" value="C:ribosome"/>
    <property type="evidence" value="ECO:0007669"/>
    <property type="project" value="UniProtKB-KW"/>
</dbReference>
<keyword evidence="3 4" id="KW-0687">Ribonucleoprotein</keyword>
<dbReference type="GO" id="GO:0003735">
    <property type="term" value="F:structural constituent of ribosome"/>
    <property type="evidence" value="ECO:0007669"/>
    <property type="project" value="InterPro"/>
</dbReference>